<reference evidence="2" key="1">
    <citation type="submission" date="2019-11" db="EMBL/GenBank/DDBJ databases">
        <title>Draft Genome Sequence of Plant Growth-Promoting Rhizosphere-Associated Bacteria.</title>
        <authorList>
            <person name="Vasilyev I.Y."/>
            <person name="Radchenko V."/>
            <person name="Ilnitskaya E.V."/>
        </authorList>
    </citation>
    <scope>NUCLEOTIDE SEQUENCE</scope>
    <source>
        <strain evidence="2">VRA_517_n</strain>
        <plasmid evidence="2">unnamed01</plasmid>
    </source>
</reference>
<comment type="caution">
    <text evidence="2">The sequence shown here is derived from an EMBL/GenBank/DDBJ whole genome shotgun (WGS) entry which is preliminary data.</text>
</comment>
<dbReference type="AlphaFoldDB" id="A0A6A8LJH4"/>
<accession>A0A6A8LJH4</accession>
<evidence type="ECO:0008006" key="3">
    <source>
        <dbReference type="Google" id="ProtNLM"/>
    </source>
</evidence>
<proteinExistence type="predicted"/>
<dbReference type="RefSeq" id="WP_154303299.1">
    <property type="nucleotide sequence ID" value="NZ_BPWC01000001.1"/>
</dbReference>
<dbReference type="EMBL" id="WKKV01000015">
    <property type="protein sequence ID" value="MSE04100.1"/>
    <property type="molecule type" value="Genomic_DNA"/>
</dbReference>
<protein>
    <recommendedName>
        <fullName evidence="3">KOW domain-containing protein</fullName>
    </recommendedName>
</protein>
<dbReference type="EMBL" id="WKKV01000044">
    <property type="protein sequence ID" value="MSE04235.1"/>
    <property type="molecule type" value="Genomic_DNA"/>
</dbReference>
<gene>
    <name evidence="1" type="ORF">GKC39_18840</name>
    <name evidence="2" type="ORF">GKC39_19655</name>
</gene>
<organism evidence="2">
    <name type="scientific">Bacillus velezensis</name>
    <dbReference type="NCBI Taxonomy" id="492670"/>
    <lineage>
        <taxon>Bacteria</taxon>
        <taxon>Bacillati</taxon>
        <taxon>Bacillota</taxon>
        <taxon>Bacilli</taxon>
        <taxon>Bacillales</taxon>
        <taxon>Bacillaceae</taxon>
        <taxon>Bacillus</taxon>
        <taxon>Bacillus amyloliquefaciens group</taxon>
    </lineage>
</organism>
<evidence type="ECO:0000313" key="2">
    <source>
        <dbReference type="EMBL" id="MSE04235.1"/>
    </source>
</evidence>
<sequence>MAVNDTVEILSSSSEHLNGQTGVITGILAGDYGTEVKVLLSSGIETWIDAEEVLSF</sequence>
<name>A0A6A8LJH4_BACVE</name>
<geneLocation type="plasmid" evidence="2">
    <name>unnamed01</name>
</geneLocation>
<keyword evidence="2" id="KW-0614">Plasmid</keyword>
<evidence type="ECO:0000313" key="1">
    <source>
        <dbReference type="EMBL" id="MSE04100.1"/>
    </source>
</evidence>